<dbReference type="Gene3D" id="3.20.20.140">
    <property type="entry name" value="Metal-dependent hydrolases"/>
    <property type="match status" value="1"/>
</dbReference>
<dbReference type="Proteomes" id="UP000823896">
    <property type="component" value="Unassembled WGS sequence"/>
</dbReference>
<dbReference type="InterPro" id="IPR004013">
    <property type="entry name" value="PHP_dom"/>
</dbReference>
<evidence type="ECO:0000256" key="8">
    <source>
        <dbReference type="RuleBase" id="RU366003"/>
    </source>
</evidence>
<sequence length="266" mass="30616">MKQLFNYHGHTSRCGHAVGTDEEYVQAAIAAGYQKIGFSDHAPYPGQYHPEERMDMRELPEYIRAVKELQERYHDQIDIYIGLEIENYQAFQKELREYREMFDYCIIGQHSTALRDGAAIGDYYVENDDGHVLLYAGQIKEALEAGMADIVAHPDLFMYGRAQWNDACEQAAQMICDAALAADVPLEVNMGGIKRGLRTIGRQTRLVYPYRRFWEVAARKGNKVVYGLDAHDPAEYLKKEQYDIVDEVIAGLDLHFIKELNFRHKL</sequence>
<dbReference type="EMBL" id="DWWM01000051">
    <property type="protein sequence ID" value="HJC37021.1"/>
    <property type="molecule type" value="Genomic_DNA"/>
</dbReference>
<evidence type="ECO:0000256" key="3">
    <source>
        <dbReference type="ARBA" id="ARBA00013085"/>
    </source>
</evidence>
<feature type="domain" description="PHP" evidence="9">
    <location>
        <begin position="7"/>
        <end position="189"/>
    </location>
</feature>
<evidence type="ECO:0000256" key="1">
    <source>
        <dbReference type="ARBA" id="ARBA00004970"/>
    </source>
</evidence>
<comment type="catalytic activity">
    <reaction evidence="7 8">
        <text>L-histidinol phosphate + H2O = L-histidinol + phosphate</text>
        <dbReference type="Rhea" id="RHEA:14465"/>
        <dbReference type="ChEBI" id="CHEBI:15377"/>
        <dbReference type="ChEBI" id="CHEBI:43474"/>
        <dbReference type="ChEBI" id="CHEBI:57699"/>
        <dbReference type="ChEBI" id="CHEBI:57980"/>
        <dbReference type="EC" id="3.1.3.15"/>
    </reaction>
</comment>
<dbReference type="NCBIfam" id="TIGR01856">
    <property type="entry name" value="hisJ_fam"/>
    <property type="match status" value="1"/>
</dbReference>
<gene>
    <name evidence="10" type="ORF">H9702_07840</name>
</gene>
<evidence type="ECO:0000256" key="2">
    <source>
        <dbReference type="ARBA" id="ARBA00009152"/>
    </source>
</evidence>
<evidence type="ECO:0000256" key="5">
    <source>
        <dbReference type="ARBA" id="ARBA00022801"/>
    </source>
</evidence>
<evidence type="ECO:0000256" key="6">
    <source>
        <dbReference type="ARBA" id="ARBA00023102"/>
    </source>
</evidence>
<dbReference type="Pfam" id="PF02811">
    <property type="entry name" value="PHP"/>
    <property type="match status" value="1"/>
</dbReference>
<proteinExistence type="inferred from homology"/>
<accession>A0A9D2SWS9</accession>
<reference evidence="10" key="2">
    <citation type="submission" date="2021-04" db="EMBL/GenBank/DDBJ databases">
        <authorList>
            <person name="Gilroy R."/>
        </authorList>
    </citation>
    <scope>NUCLEOTIDE SEQUENCE</scope>
    <source>
        <strain evidence="10">CHK187-11901</strain>
    </source>
</reference>
<name>A0A9D2SWS9_9FIRM</name>
<evidence type="ECO:0000259" key="9">
    <source>
        <dbReference type="Pfam" id="PF02811"/>
    </source>
</evidence>
<keyword evidence="4 8" id="KW-0028">Amino-acid biosynthesis</keyword>
<dbReference type="InterPro" id="IPR016195">
    <property type="entry name" value="Pol/histidinol_Pase-like"/>
</dbReference>
<evidence type="ECO:0000313" key="10">
    <source>
        <dbReference type="EMBL" id="HJC37021.1"/>
    </source>
</evidence>
<dbReference type="AlphaFoldDB" id="A0A9D2SWS9"/>
<keyword evidence="5 8" id="KW-0378">Hydrolase</keyword>
<dbReference type="InterPro" id="IPR010140">
    <property type="entry name" value="Histidinol_P_phosphatase_HisJ"/>
</dbReference>
<organism evidence="10 11">
    <name type="scientific">Candidatus Merdibacter merdavium</name>
    <dbReference type="NCBI Taxonomy" id="2838692"/>
    <lineage>
        <taxon>Bacteria</taxon>
        <taxon>Bacillati</taxon>
        <taxon>Bacillota</taxon>
        <taxon>Erysipelotrichia</taxon>
        <taxon>Erysipelotrichales</taxon>
        <taxon>Erysipelotrichaceae</taxon>
        <taxon>Merdibacter</taxon>
    </lineage>
</organism>
<dbReference type="PANTHER" id="PTHR21039">
    <property type="entry name" value="HISTIDINOL PHOSPHATASE-RELATED"/>
    <property type="match status" value="1"/>
</dbReference>
<evidence type="ECO:0000256" key="7">
    <source>
        <dbReference type="ARBA" id="ARBA00049158"/>
    </source>
</evidence>
<comment type="similarity">
    <text evidence="2 8">Belongs to the PHP hydrolase family. HisK subfamily.</text>
</comment>
<dbReference type="GO" id="GO:0000105">
    <property type="term" value="P:L-histidine biosynthetic process"/>
    <property type="evidence" value="ECO:0007669"/>
    <property type="project" value="UniProtKB-UniRule"/>
</dbReference>
<dbReference type="EC" id="3.1.3.15" evidence="3 8"/>
<evidence type="ECO:0000256" key="4">
    <source>
        <dbReference type="ARBA" id="ARBA00022605"/>
    </source>
</evidence>
<protein>
    <recommendedName>
        <fullName evidence="3 8">Histidinol-phosphatase</fullName>
        <shortName evidence="8">HolPase</shortName>
        <ecNumber evidence="3 8">3.1.3.15</ecNumber>
    </recommendedName>
</protein>
<dbReference type="GO" id="GO:0004401">
    <property type="term" value="F:histidinol-phosphatase activity"/>
    <property type="evidence" value="ECO:0007669"/>
    <property type="project" value="UniProtKB-UniRule"/>
</dbReference>
<evidence type="ECO:0000313" key="11">
    <source>
        <dbReference type="Proteomes" id="UP000823896"/>
    </source>
</evidence>
<comment type="pathway">
    <text evidence="1 8">Amino-acid biosynthesis; L-histidine biosynthesis; L-histidine from 5-phospho-alpha-D-ribose 1-diphosphate: step 8/9.</text>
</comment>
<comment type="caution">
    <text evidence="10">The sequence shown here is derived from an EMBL/GenBank/DDBJ whole genome shotgun (WGS) entry which is preliminary data.</text>
</comment>
<keyword evidence="6 8" id="KW-0368">Histidine biosynthesis</keyword>
<reference evidence="10" key="1">
    <citation type="journal article" date="2021" name="PeerJ">
        <title>Extensive microbial diversity within the chicken gut microbiome revealed by metagenomics and culture.</title>
        <authorList>
            <person name="Gilroy R."/>
            <person name="Ravi A."/>
            <person name="Getino M."/>
            <person name="Pursley I."/>
            <person name="Horton D.L."/>
            <person name="Alikhan N.F."/>
            <person name="Baker D."/>
            <person name="Gharbi K."/>
            <person name="Hall N."/>
            <person name="Watson M."/>
            <person name="Adriaenssens E.M."/>
            <person name="Foster-Nyarko E."/>
            <person name="Jarju S."/>
            <person name="Secka A."/>
            <person name="Antonio M."/>
            <person name="Oren A."/>
            <person name="Chaudhuri R.R."/>
            <person name="La Ragione R."/>
            <person name="Hildebrand F."/>
            <person name="Pallen M.J."/>
        </authorList>
    </citation>
    <scope>NUCLEOTIDE SEQUENCE</scope>
    <source>
        <strain evidence="10">CHK187-11901</strain>
    </source>
</reference>
<dbReference type="PANTHER" id="PTHR21039:SF0">
    <property type="entry name" value="HISTIDINOL-PHOSPHATASE"/>
    <property type="match status" value="1"/>
</dbReference>
<dbReference type="SUPFAM" id="SSF89550">
    <property type="entry name" value="PHP domain-like"/>
    <property type="match status" value="1"/>
</dbReference>
<dbReference type="GO" id="GO:0005737">
    <property type="term" value="C:cytoplasm"/>
    <property type="evidence" value="ECO:0007669"/>
    <property type="project" value="TreeGrafter"/>
</dbReference>
<dbReference type="CDD" id="cd12110">
    <property type="entry name" value="PHP_HisPPase_Hisj_like"/>
    <property type="match status" value="1"/>
</dbReference>